<evidence type="ECO:0000256" key="1">
    <source>
        <dbReference type="SAM" id="Coils"/>
    </source>
</evidence>
<sequence length="468" mass="50273">MVAGRQKSERSLLELLPAEENFQAVIETRAKRDRSDRGDRKGGRDGKRGGRRDGKGRDGDNRNRGEGRGGERGPRRPHFEAPPELPKRPKPKRLRPGREHRNEVLASIPEEQRGIAELALQGIPAVRTRLAEDNKKLAADGKPTMPEASVLKMAEDLLPKLRVADWLDRAEAAQKQMEHLDLRDVRSVVAAGDDSVVARDESTKAINDELKKELAKKQDLELKLWLEDVDAALEVGRSIRALRLSSQPPKAGVMFPPELARKLGAAATAGLTPEDSADRWAAVMEAAAFSPVRTLVAPTAPPAQITDELKKTALRLGPLLPQIAALLGVEVPADAPRPKPLRPTYGKDKKKTAGRRDDDGRGRQGRGARDDRSDRAPNGEPRRDKPKRKVEAEAPADADAEVEATNDNAPAEQPTAEAPAETTTIETAAPDASEAPAEAAAPEAPAAEAPAAEAEAAPAGDGDAASDD</sequence>
<keyword evidence="4" id="KW-1185">Reference proteome</keyword>
<proteinExistence type="predicted"/>
<feature type="compositionally biased region" description="Acidic residues" evidence="2">
    <location>
        <begin position="394"/>
        <end position="404"/>
    </location>
</feature>
<dbReference type="KEGG" id="aym:YM304_25900"/>
<feature type="region of interest" description="Disordered" evidence="2">
    <location>
        <begin position="333"/>
        <end position="468"/>
    </location>
</feature>
<reference evidence="3 4" key="1">
    <citation type="journal article" date="2013" name="Int. J. Syst. Evol. Microbiol.">
        <title>Ilumatobacter nonamiense sp. nov. and Ilumatobacter coccineum sp. nov., isolated from seashore sand.</title>
        <authorList>
            <person name="Matsumoto A."/>
            <person name="Kasai H."/>
            <person name="Matsuo Y."/>
            <person name="Shizuri Y."/>
            <person name="Ichikawa N."/>
            <person name="Fujita N."/>
            <person name="Omura S."/>
            <person name="Takahashi Y."/>
        </authorList>
    </citation>
    <scope>NUCLEOTIDE SEQUENCE [LARGE SCALE GENOMIC DNA]</scope>
    <source>
        <strain evidence="4">NBRC 103263 / KCTC 29153 / YM16-304</strain>
    </source>
</reference>
<dbReference type="EMBL" id="AP012057">
    <property type="protein sequence ID" value="BAN02904.1"/>
    <property type="molecule type" value="Genomic_DNA"/>
</dbReference>
<keyword evidence="1" id="KW-0175">Coiled coil</keyword>
<evidence type="ECO:0000313" key="3">
    <source>
        <dbReference type="EMBL" id="BAN02904.1"/>
    </source>
</evidence>
<name>A0A6C7E527_ILUCY</name>
<feature type="compositionally biased region" description="Basic and acidic residues" evidence="2">
    <location>
        <begin position="28"/>
        <end position="87"/>
    </location>
</feature>
<feature type="compositionally biased region" description="Basic and acidic residues" evidence="2">
    <location>
        <begin position="354"/>
        <end position="383"/>
    </location>
</feature>
<evidence type="ECO:0000313" key="4">
    <source>
        <dbReference type="Proteomes" id="UP000011863"/>
    </source>
</evidence>
<protein>
    <submittedName>
        <fullName evidence="3">Uncharacterized protein</fullName>
    </submittedName>
</protein>
<dbReference type="Proteomes" id="UP000011863">
    <property type="component" value="Chromosome"/>
</dbReference>
<accession>A0A6C7E527</accession>
<dbReference type="AlphaFoldDB" id="A0A6C7E527"/>
<organism evidence="3 4">
    <name type="scientific">Ilumatobacter coccineus (strain NBRC 103263 / KCTC 29153 / YM16-304)</name>
    <dbReference type="NCBI Taxonomy" id="1313172"/>
    <lineage>
        <taxon>Bacteria</taxon>
        <taxon>Bacillati</taxon>
        <taxon>Actinomycetota</taxon>
        <taxon>Acidimicrobiia</taxon>
        <taxon>Acidimicrobiales</taxon>
        <taxon>Ilumatobacteraceae</taxon>
        <taxon>Ilumatobacter</taxon>
    </lineage>
</organism>
<feature type="region of interest" description="Disordered" evidence="2">
    <location>
        <begin position="1"/>
        <end position="111"/>
    </location>
</feature>
<gene>
    <name evidence="3" type="ORF">YM304_25900</name>
</gene>
<feature type="compositionally biased region" description="Basic and acidic residues" evidence="2">
    <location>
        <begin position="1"/>
        <end position="12"/>
    </location>
</feature>
<feature type="compositionally biased region" description="Low complexity" evidence="2">
    <location>
        <begin position="409"/>
        <end position="468"/>
    </location>
</feature>
<feature type="coiled-coil region" evidence="1">
    <location>
        <begin position="163"/>
        <end position="223"/>
    </location>
</feature>
<evidence type="ECO:0000256" key="2">
    <source>
        <dbReference type="SAM" id="MobiDB-lite"/>
    </source>
</evidence>